<feature type="region of interest" description="Disordered" evidence="2">
    <location>
        <begin position="148"/>
        <end position="167"/>
    </location>
</feature>
<protein>
    <submittedName>
        <fullName evidence="3">Chromosome partition protein Smc</fullName>
    </submittedName>
</protein>
<feature type="region of interest" description="Disordered" evidence="2">
    <location>
        <begin position="1"/>
        <end position="34"/>
    </location>
</feature>
<name>A0A5C5XRG3_9PLAN</name>
<dbReference type="AlphaFoldDB" id="A0A5C5XRG3"/>
<gene>
    <name evidence="3" type="primary">smc_11</name>
    <name evidence="3" type="ORF">Pan14r_50290</name>
</gene>
<feature type="coiled-coil region" evidence="1">
    <location>
        <begin position="762"/>
        <end position="789"/>
    </location>
</feature>
<proteinExistence type="predicted"/>
<evidence type="ECO:0000313" key="3">
    <source>
        <dbReference type="EMBL" id="TWT65484.1"/>
    </source>
</evidence>
<feature type="coiled-coil region" evidence="1">
    <location>
        <begin position="666"/>
        <end position="730"/>
    </location>
</feature>
<sequence>MSDDVSSRQPHSSENGVAHQATLFEGDPEPTQPETSYRLTHLEVFNWGPFSKLHRAEFDLAGTAIIGPTGSGKTTLIDALMTLLVAAPRYNLASTGGVESDRSLISYVRGLMGGDGGGGGGADSVSRPGKTITGICACYRETSVMDEATNPADTDSSSRQLPTSSEAETVRLGGLLWTDGPSDSLSDLKRRWIFSLAEDQTLENWLRVLHEEGARGITKLERETSRLQTFNSKKAYLARIQKFFDVGENAFTLLNRAAGLKQLNSIDEIFRDLVLDDRTMFDRAIEVAGEFDNLAEIHTELEIAKKQYESLLPIKRDHDELKKLNQKTDTLRTLKRIMPTYFAIRSEAAWRAELARINDRRDDVASQIKTQQHELDLQQTKTDTLKEAYLQLGGNVIGELEKTIEVLRREVAARKKDAEDYLQLLRPFQLDEQLTETALRQNQQVLGSRREETQSARDAQHGRTLSVMASQQRIGEEAAEVAESLRKVKARPASNIPPRFGDFRGELAEQLQLGEDDLPFLAELVEVKSDQSSWRGAIERALGSERLRILVPEDHIDEALRWINSRNNRLHVRLQRARTDDDQGRFFDDGYARKLNYKSHPLIATAKRMIAGRDMHCVSSTKELRNTEHALTMEGTMSGRGGRFEKQDRRRLDDDWMTGFDNQAQLRNLLDLLSELEAKNRDSEIEAKAEQRKLAEIDGKLLAIDQLLKLEFATIDLPNAQAELKSSEARLQRLLDPNSDASQAKIHYEAERRKQDSLAGEISALQTKVAVLTRDAQQAEKERATAEARIAGGLSPDETAIAEKKIGIPDDTAAEDLDNVERHYLKQIDEKLHRSLERVQNQEKRLIALMGSAQQADTGALSDTGTDIADIPDYLDRLRVLTEEALPEKQRRFREYLTQSSDQGVTQMLAGIEEEVDAIEQRIAELNHTLAEVDFRDNRYLQLLPRRISHERLRALNTALQRVRSSALKDDEGQSHYKSLRELVEILRAAADNRRQLGSRALLDPRYRLEFFVVEVDRKSGHRGQPRSGSQSGSGGEKELMASHILTASLSYALCPAEASRPLYATVVLDEAFSKSSPSAANRIIDALRIFHLHPIFVTPNKEIGLLKKHTRRVICVQRQGRTSTLASISWEILEELSKRP</sequence>
<dbReference type="PANTHER" id="PTHR32182">
    <property type="entry name" value="DNA REPLICATION AND REPAIR PROTEIN RECF"/>
    <property type="match status" value="1"/>
</dbReference>
<dbReference type="Pfam" id="PF13558">
    <property type="entry name" value="SbcC_Walker_B"/>
    <property type="match status" value="1"/>
</dbReference>
<dbReference type="GO" id="GO:0000731">
    <property type="term" value="P:DNA synthesis involved in DNA repair"/>
    <property type="evidence" value="ECO:0007669"/>
    <property type="project" value="TreeGrafter"/>
</dbReference>
<evidence type="ECO:0000313" key="4">
    <source>
        <dbReference type="Proteomes" id="UP000317238"/>
    </source>
</evidence>
<organism evidence="3 4">
    <name type="scientific">Crateriforma conspicua</name>
    <dbReference type="NCBI Taxonomy" id="2527996"/>
    <lineage>
        <taxon>Bacteria</taxon>
        <taxon>Pseudomonadati</taxon>
        <taxon>Planctomycetota</taxon>
        <taxon>Planctomycetia</taxon>
        <taxon>Planctomycetales</taxon>
        <taxon>Planctomycetaceae</taxon>
        <taxon>Crateriforma</taxon>
    </lineage>
</organism>
<dbReference type="PANTHER" id="PTHR32182:SF0">
    <property type="entry name" value="DNA REPLICATION AND REPAIR PROTEIN RECF"/>
    <property type="match status" value="1"/>
</dbReference>
<dbReference type="SUPFAM" id="SSF52540">
    <property type="entry name" value="P-loop containing nucleoside triphosphate hydrolases"/>
    <property type="match status" value="1"/>
</dbReference>
<keyword evidence="1" id="KW-0175">Coiled coil</keyword>
<dbReference type="EMBL" id="SJPL01000002">
    <property type="protein sequence ID" value="TWT65484.1"/>
    <property type="molecule type" value="Genomic_DNA"/>
</dbReference>
<feature type="compositionally biased region" description="Polar residues" evidence="2">
    <location>
        <begin position="151"/>
        <end position="167"/>
    </location>
</feature>
<dbReference type="InterPro" id="IPR027417">
    <property type="entry name" value="P-loop_NTPase"/>
</dbReference>
<keyword evidence="4" id="KW-1185">Reference proteome</keyword>
<dbReference type="OrthoDB" id="174137at2"/>
<accession>A0A5C5XRG3</accession>
<reference evidence="3 4" key="1">
    <citation type="submission" date="2019-02" db="EMBL/GenBank/DDBJ databases">
        <title>Deep-cultivation of Planctomycetes and their phenomic and genomic characterization uncovers novel biology.</title>
        <authorList>
            <person name="Wiegand S."/>
            <person name="Jogler M."/>
            <person name="Boedeker C."/>
            <person name="Pinto D."/>
            <person name="Vollmers J."/>
            <person name="Rivas-Marin E."/>
            <person name="Kohn T."/>
            <person name="Peeters S.H."/>
            <person name="Heuer A."/>
            <person name="Rast P."/>
            <person name="Oberbeckmann S."/>
            <person name="Bunk B."/>
            <person name="Jeske O."/>
            <person name="Meyerdierks A."/>
            <person name="Storesund J.E."/>
            <person name="Kallscheuer N."/>
            <person name="Luecker S."/>
            <person name="Lage O.M."/>
            <person name="Pohl T."/>
            <person name="Merkel B.J."/>
            <person name="Hornburger P."/>
            <person name="Mueller R.-W."/>
            <person name="Bruemmer F."/>
            <person name="Labrenz M."/>
            <person name="Spormann A.M."/>
            <person name="Op Den Camp H."/>
            <person name="Overmann J."/>
            <person name="Amann R."/>
            <person name="Jetten M.S.M."/>
            <person name="Mascher T."/>
            <person name="Medema M.H."/>
            <person name="Devos D.P."/>
            <person name="Kaster A.-K."/>
            <person name="Ovreas L."/>
            <person name="Rohde M."/>
            <person name="Galperin M.Y."/>
            <person name="Jogler C."/>
        </authorList>
    </citation>
    <scope>NUCLEOTIDE SEQUENCE [LARGE SCALE GENOMIC DNA]</scope>
    <source>
        <strain evidence="3 4">Pan14r</strain>
    </source>
</reference>
<comment type="caution">
    <text evidence="3">The sequence shown here is derived from an EMBL/GenBank/DDBJ whole genome shotgun (WGS) entry which is preliminary data.</text>
</comment>
<evidence type="ECO:0000256" key="1">
    <source>
        <dbReference type="SAM" id="Coils"/>
    </source>
</evidence>
<evidence type="ECO:0000256" key="2">
    <source>
        <dbReference type="SAM" id="MobiDB-lite"/>
    </source>
</evidence>
<dbReference type="GO" id="GO:0006302">
    <property type="term" value="P:double-strand break repair"/>
    <property type="evidence" value="ECO:0007669"/>
    <property type="project" value="TreeGrafter"/>
</dbReference>
<dbReference type="Proteomes" id="UP000317238">
    <property type="component" value="Unassembled WGS sequence"/>
</dbReference>
<dbReference type="Pfam" id="PF13555">
    <property type="entry name" value="AAA_29"/>
    <property type="match status" value="1"/>
</dbReference>
<dbReference type="RefSeq" id="WP_146440826.1">
    <property type="nucleotide sequence ID" value="NZ_SJPL01000002.1"/>
</dbReference>
<dbReference type="Gene3D" id="3.40.50.300">
    <property type="entry name" value="P-loop containing nucleotide triphosphate hydrolases"/>
    <property type="match status" value="2"/>
</dbReference>